<dbReference type="InterPro" id="IPR001965">
    <property type="entry name" value="Znf_PHD"/>
</dbReference>
<accession>A0A5S6QK74</accession>
<keyword evidence="9" id="KW-1185">Reference proteome</keyword>
<dbReference type="SUPFAM" id="SSF57903">
    <property type="entry name" value="FYVE/PHD zinc finger"/>
    <property type="match status" value="1"/>
</dbReference>
<proteinExistence type="inferred from homology"/>
<evidence type="ECO:0000256" key="2">
    <source>
        <dbReference type="ARBA" id="ARBA00016814"/>
    </source>
</evidence>
<feature type="compositionally biased region" description="Low complexity" evidence="7">
    <location>
        <begin position="327"/>
        <end position="356"/>
    </location>
</feature>
<protein>
    <recommendedName>
        <fullName evidence="2">Integrator complex subunit 12</fullName>
    </recommendedName>
</protein>
<evidence type="ECO:0000256" key="5">
    <source>
        <dbReference type="ARBA" id="ARBA00022833"/>
    </source>
</evidence>
<evidence type="ECO:0000256" key="1">
    <source>
        <dbReference type="ARBA" id="ARBA00006009"/>
    </source>
</evidence>
<evidence type="ECO:0000259" key="8">
    <source>
        <dbReference type="PROSITE" id="PS50016"/>
    </source>
</evidence>
<dbReference type="GO" id="GO:0008270">
    <property type="term" value="F:zinc ion binding"/>
    <property type="evidence" value="ECO:0007669"/>
    <property type="project" value="UniProtKB-KW"/>
</dbReference>
<evidence type="ECO:0000256" key="7">
    <source>
        <dbReference type="SAM" id="MobiDB-lite"/>
    </source>
</evidence>
<reference evidence="10" key="1">
    <citation type="submission" date="2019-12" db="UniProtKB">
        <authorList>
            <consortium name="WormBaseParasite"/>
        </authorList>
    </citation>
    <scope>IDENTIFICATION</scope>
</reference>
<organism evidence="9 10">
    <name type="scientific">Trichuris muris</name>
    <name type="common">Mouse whipworm</name>
    <dbReference type="NCBI Taxonomy" id="70415"/>
    <lineage>
        <taxon>Eukaryota</taxon>
        <taxon>Metazoa</taxon>
        <taxon>Ecdysozoa</taxon>
        <taxon>Nematoda</taxon>
        <taxon>Enoplea</taxon>
        <taxon>Dorylaimia</taxon>
        <taxon>Trichinellida</taxon>
        <taxon>Trichuridae</taxon>
        <taxon>Trichuris</taxon>
    </lineage>
</organism>
<feature type="region of interest" description="Disordered" evidence="7">
    <location>
        <begin position="73"/>
        <end position="94"/>
    </location>
</feature>
<keyword evidence="4 6" id="KW-0863">Zinc-finger</keyword>
<dbReference type="InterPro" id="IPR019786">
    <property type="entry name" value="Zinc_finger_PHD-type_CS"/>
</dbReference>
<evidence type="ECO:0000313" key="10">
    <source>
        <dbReference type="WBParaSite" id="TMUE_2000007297.1"/>
    </source>
</evidence>
<dbReference type="Pfam" id="PF00628">
    <property type="entry name" value="PHD"/>
    <property type="match status" value="1"/>
</dbReference>
<comment type="similarity">
    <text evidence="1">Belongs to the Integrator subunit 12 family.</text>
</comment>
<evidence type="ECO:0000256" key="6">
    <source>
        <dbReference type="PROSITE-ProRule" id="PRU00146"/>
    </source>
</evidence>
<dbReference type="InterPro" id="IPR013083">
    <property type="entry name" value="Znf_RING/FYVE/PHD"/>
</dbReference>
<dbReference type="STRING" id="70415.A0A5S6QK74"/>
<dbReference type="WBParaSite" id="TMUE_2000007297.1">
    <property type="protein sequence ID" value="TMUE_2000007297.1"/>
    <property type="gene ID" value="WBGene00290618"/>
</dbReference>
<dbReference type="InterPro" id="IPR011011">
    <property type="entry name" value="Znf_FYVE_PHD"/>
</dbReference>
<dbReference type="CDD" id="cd15501">
    <property type="entry name" value="PHD_Int12"/>
    <property type="match status" value="1"/>
</dbReference>
<dbReference type="Gene3D" id="3.30.40.10">
    <property type="entry name" value="Zinc/RING finger domain, C3HC4 (zinc finger)"/>
    <property type="match status" value="1"/>
</dbReference>
<dbReference type="SMART" id="SM00249">
    <property type="entry name" value="PHD"/>
    <property type="match status" value="1"/>
</dbReference>
<evidence type="ECO:0000313" key="9">
    <source>
        <dbReference type="Proteomes" id="UP000046395"/>
    </source>
</evidence>
<feature type="compositionally biased region" description="Basic and acidic residues" evidence="7">
    <location>
        <begin position="82"/>
        <end position="94"/>
    </location>
</feature>
<dbReference type="InterPro" id="IPR019787">
    <property type="entry name" value="Znf_PHD-finger"/>
</dbReference>
<keyword evidence="5" id="KW-0862">Zinc</keyword>
<name>A0A5S6QK74_TRIMR</name>
<sequence length="393" mass="42632">MDIPDRRFMDPKEELIRLPVMDFGDVYYKRLMTLLQSDDSSVVDDLWKVVDEVAAFYQREGVTEYWVSPAEEELNPQQGAVRKQEKSLLGPRKEKSDEAVAVAAQRLLPSEAQFKAVPAADNESSNSFDLSKRKQPAKLTIPGVPVKKSLGDDLLPTTGRIGQEGIACVVCRKLGFTSGNSVIECQECHDMYHQKCHTPNIPQNQVDPRYVWYCSKCSKLMRKIAAKALATAASSSSPQEKLSGIGKSAPSRKSPSADNPLGKMFSRFEATGAFGYSTSTTASTPKPLPAISDLAADFFAKYRAKSKNQAKLCASSMKASAANEQAPSSSSTISGPNGSSAEKASTKSLLSSTNNSARPTPAVASSQIQAAEKRLLQMKKKAAMKTAYNKMLP</sequence>
<feature type="region of interest" description="Disordered" evidence="7">
    <location>
        <begin position="237"/>
        <end position="262"/>
    </location>
</feature>
<dbReference type="PROSITE" id="PS01359">
    <property type="entry name" value="ZF_PHD_1"/>
    <property type="match status" value="1"/>
</dbReference>
<feature type="region of interest" description="Disordered" evidence="7">
    <location>
        <begin position="320"/>
        <end position="368"/>
    </location>
</feature>
<dbReference type="AlphaFoldDB" id="A0A5S6QK74"/>
<dbReference type="PROSITE" id="PS50016">
    <property type="entry name" value="ZF_PHD_2"/>
    <property type="match status" value="1"/>
</dbReference>
<dbReference type="InterPro" id="IPR039054">
    <property type="entry name" value="Int12_PHD"/>
</dbReference>
<evidence type="ECO:0000256" key="3">
    <source>
        <dbReference type="ARBA" id="ARBA00022723"/>
    </source>
</evidence>
<evidence type="ECO:0000256" key="4">
    <source>
        <dbReference type="ARBA" id="ARBA00022771"/>
    </source>
</evidence>
<dbReference type="Proteomes" id="UP000046395">
    <property type="component" value="Unassembled WGS sequence"/>
</dbReference>
<keyword evidence="3" id="KW-0479">Metal-binding</keyword>
<feature type="domain" description="PHD-type" evidence="8">
    <location>
        <begin position="165"/>
        <end position="220"/>
    </location>
</feature>